<name>A0A0M7JRS3_ENTCL</name>
<dbReference type="Proteomes" id="UP000255106">
    <property type="component" value="Unassembled WGS sequence"/>
</dbReference>
<reference evidence="1 2" key="1">
    <citation type="submission" date="2018-06" db="EMBL/GenBank/DDBJ databases">
        <authorList>
            <consortium name="Pathogen Informatics"/>
            <person name="Doyle S."/>
        </authorList>
    </citation>
    <scope>NUCLEOTIDE SEQUENCE [LARGE SCALE GENOMIC DNA]</scope>
    <source>
        <strain evidence="1 2">NCTC10005</strain>
    </source>
</reference>
<dbReference type="AlphaFoldDB" id="A0A0M7JRS3"/>
<evidence type="ECO:0000313" key="1">
    <source>
        <dbReference type="EMBL" id="STQ10926.1"/>
    </source>
</evidence>
<proteinExistence type="predicted"/>
<sequence length="155" mass="16637">MERTVGDVVALFTAPPAPVSVMDEDLLHMAASAIEDLLSNEDRSGAGVWADVPAKLRRDAMLQGADGDSPVIPDAYDIEAFGVFSASEGEDGLLLQIENFRLGTENCPQIGKGNMVPKFALQAIINRLQEHCDSMENETLVNILSAPSAPQQEVK</sequence>
<accession>A0A0M7JRS3</accession>
<dbReference type="EMBL" id="UGJB01000004">
    <property type="protein sequence ID" value="STQ10926.1"/>
    <property type="molecule type" value="Genomic_DNA"/>
</dbReference>
<organism evidence="1 2">
    <name type="scientific">Enterobacter cloacae</name>
    <dbReference type="NCBI Taxonomy" id="550"/>
    <lineage>
        <taxon>Bacteria</taxon>
        <taxon>Pseudomonadati</taxon>
        <taxon>Pseudomonadota</taxon>
        <taxon>Gammaproteobacteria</taxon>
        <taxon>Enterobacterales</taxon>
        <taxon>Enterobacteriaceae</taxon>
        <taxon>Enterobacter</taxon>
        <taxon>Enterobacter cloacae complex</taxon>
    </lineage>
</organism>
<protein>
    <submittedName>
        <fullName evidence="1">Uncharacterized protein</fullName>
    </submittedName>
</protein>
<evidence type="ECO:0000313" key="2">
    <source>
        <dbReference type="Proteomes" id="UP000255106"/>
    </source>
</evidence>
<gene>
    <name evidence="1" type="ORF">NCTC10005_03686</name>
</gene>